<reference evidence="2" key="2">
    <citation type="submission" date="2018-05" db="EMBL/GenBank/DDBJ databases">
        <title>OgluRS3 (Oryza glumaepatula Reference Sequence Version 3).</title>
        <authorList>
            <person name="Zhang J."/>
            <person name="Kudrna D."/>
            <person name="Lee S."/>
            <person name="Talag J."/>
            <person name="Welchert J."/>
            <person name="Wing R.A."/>
        </authorList>
    </citation>
    <scope>NUCLEOTIDE SEQUENCE [LARGE SCALE GENOMIC DNA]</scope>
</reference>
<dbReference type="AlphaFoldDB" id="A0A0D9Z936"/>
<feature type="compositionally biased region" description="Gly residues" evidence="1">
    <location>
        <begin position="26"/>
        <end position="37"/>
    </location>
</feature>
<accession>A0A0D9Z936</accession>
<evidence type="ECO:0000313" key="2">
    <source>
        <dbReference type="EnsemblPlants" id="OGLUM03G22680.1"/>
    </source>
</evidence>
<feature type="region of interest" description="Disordered" evidence="1">
    <location>
        <begin position="78"/>
        <end position="108"/>
    </location>
</feature>
<dbReference type="Gramene" id="OGLUM03G22680.1">
    <property type="protein sequence ID" value="OGLUM03G22680.1"/>
    <property type="gene ID" value="OGLUM03G22680"/>
</dbReference>
<evidence type="ECO:0000256" key="1">
    <source>
        <dbReference type="SAM" id="MobiDB-lite"/>
    </source>
</evidence>
<proteinExistence type="predicted"/>
<name>A0A0D9Z936_9ORYZ</name>
<reference evidence="2" key="1">
    <citation type="submission" date="2015-04" db="UniProtKB">
        <authorList>
            <consortium name="EnsemblPlants"/>
        </authorList>
    </citation>
    <scope>IDENTIFICATION</scope>
</reference>
<dbReference type="HOGENOM" id="CLU_1580979_0_0_1"/>
<sequence length="169" mass="17980">MPPSPSPSDQEAARRTWWVGRRGSGRRGGVGGWGGGGDNREEEEEGRGCGGHGRHGWRRLAAYQPHYQHLLHRADSSPTSCAAASSWPRDAAITSPSDREAAKEVGEEEAWVGGVAGEMAGRSRKAAWPARWSGSGSGAWSSSHGELLFLLGLRHDELGVAIGGRPKGY</sequence>
<feature type="region of interest" description="Disordered" evidence="1">
    <location>
        <begin position="1"/>
        <end position="55"/>
    </location>
</feature>
<evidence type="ECO:0008006" key="4">
    <source>
        <dbReference type="Google" id="ProtNLM"/>
    </source>
</evidence>
<keyword evidence="3" id="KW-1185">Reference proteome</keyword>
<protein>
    <recommendedName>
        <fullName evidence="4">DUF834 domain-containing protein</fullName>
    </recommendedName>
</protein>
<evidence type="ECO:0000313" key="3">
    <source>
        <dbReference type="Proteomes" id="UP000026961"/>
    </source>
</evidence>
<organism evidence="2">
    <name type="scientific">Oryza glumipatula</name>
    <dbReference type="NCBI Taxonomy" id="40148"/>
    <lineage>
        <taxon>Eukaryota</taxon>
        <taxon>Viridiplantae</taxon>
        <taxon>Streptophyta</taxon>
        <taxon>Embryophyta</taxon>
        <taxon>Tracheophyta</taxon>
        <taxon>Spermatophyta</taxon>
        <taxon>Magnoliopsida</taxon>
        <taxon>Liliopsida</taxon>
        <taxon>Poales</taxon>
        <taxon>Poaceae</taxon>
        <taxon>BOP clade</taxon>
        <taxon>Oryzoideae</taxon>
        <taxon>Oryzeae</taxon>
        <taxon>Oryzinae</taxon>
        <taxon>Oryza</taxon>
    </lineage>
</organism>
<dbReference type="EnsemblPlants" id="OGLUM03G22680.1">
    <property type="protein sequence ID" value="OGLUM03G22680.1"/>
    <property type="gene ID" value="OGLUM03G22680"/>
</dbReference>
<dbReference type="Proteomes" id="UP000026961">
    <property type="component" value="Chromosome 3"/>
</dbReference>